<protein>
    <submittedName>
        <fullName evidence="2">Uncharacterized protein</fullName>
    </submittedName>
</protein>
<evidence type="ECO:0000313" key="2">
    <source>
        <dbReference type="EMBL" id="KAF7355083.1"/>
    </source>
</evidence>
<proteinExistence type="predicted"/>
<dbReference type="Proteomes" id="UP000623467">
    <property type="component" value="Unassembled WGS sequence"/>
</dbReference>
<dbReference type="OrthoDB" id="3068001at2759"/>
<evidence type="ECO:0000256" key="1">
    <source>
        <dbReference type="SAM" id="MobiDB-lite"/>
    </source>
</evidence>
<gene>
    <name evidence="2" type="ORF">MSAN_01423800</name>
</gene>
<evidence type="ECO:0000313" key="3">
    <source>
        <dbReference type="Proteomes" id="UP000623467"/>
    </source>
</evidence>
<name>A0A8H6Y6D6_9AGAR</name>
<organism evidence="2 3">
    <name type="scientific">Mycena sanguinolenta</name>
    <dbReference type="NCBI Taxonomy" id="230812"/>
    <lineage>
        <taxon>Eukaryota</taxon>
        <taxon>Fungi</taxon>
        <taxon>Dikarya</taxon>
        <taxon>Basidiomycota</taxon>
        <taxon>Agaricomycotina</taxon>
        <taxon>Agaricomycetes</taxon>
        <taxon>Agaricomycetidae</taxon>
        <taxon>Agaricales</taxon>
        <taxon>Marasmiineae</taxon>
        <taxon>Mycenaceae</taxon>
        <taxon>Mycena</taxon>
    </lineage>
</organism>
<comment type="caution">
    <text evidence="2">The sequence shown here is derived from an EMBL/GenBank/DDBJ whole genome shotgun (WGS) entry which is preliminary data.</text>
</comment>
<reference evidence="2" key="1">
    <citation type="submission" date="2020-05" db="EMBL/GenBank/DDBJ databases">
        <title>Mycena genomes resolve the evolution of fungal bioluminescence.</title>
        <authorList>
            <person name="Tsai I.J."/>
        </authorList>
    </citation>
    <scope>NUCLEOTIDE SEQUENCE</scope>
    <source>
        <strain evidence="2">160909Yilan</strain>
    </source>
</reference>
<dbReference type="AlphaFoldDB" id="A0A8H6Y6D6"/>
<dbReference type="EMBL" id="JACAZH010000011">
    <property type="protein sequence ID" value="KAF7355083.1"/>
    <property type="molecule type" value="Genomic_DNA"/>
</dbReference>
<feature type="region of interest" description="Disordered" evidence="1">
    <location>
        <begin position="106"/>
        <end position="125"/>
    </location>
</feature>
<keyword evidence="3" id="KW-1185">Reference proteome</keyword>
<sequence>MSHTSIVSDPSIQLVNIASTVVVDRLSSGSHPVPVPHSAAAELNKHVLKDKTLSSGIGPSTSALGAASATSNAKKRNTFSLLGQRADQVGVSSNIDMGPLWNNISLSMPKSKDQGKEPCSLKTRARPTARPIKGCVVAEPPKVVREYTWALGQDLQGLQNDLILKNPTNPSTKSEFDGKLNKAPATIPTSSARPASLARTVKKPVLAPLLPPSRHRHPPSMMVISTMLRAQPNPTQACRACSVFQALNQPRAITILRAHQPRQVHPRSSRTWVADGVGRTCSTL</sequence>
<accession>A0A8H6Y6D6</accession>